<reference evidence="2 3" key="1">
    <citation type="submission" date="2013-12" db="EMBL/GenBank/DDBJ databases">
        <title>Annotation of the Mannheimia varigena USDA-ARS-USMARC-1296 complete genome.</title>
        <authorList>
            <person name="Harhay G.P."/>
            <person name="Clawson M.L."/>
            <person name="Murray R.W."/>
            <person name="Lubbers B.V."/>
            <person name="Heaton M.P."/>
            <person name="Chitko-Mckown C.G."/>
            <person name="Harhay D.M."/>
            <person name="Smith T.P.L."/>
        </authorList>
    </citation>
    <scope>NUCLEOTIDE SEQUENCE [LARGE SCALE GENOMIC DNA]</scope>
    <source>
        <strain evidence="2 3">USDA-ARS-USMARC-1296</strain>
    </source>
</reference>
<dbReference type="AlphaFoldDB" id="W0QCJ3"/>
<dbReference type="Gene3D" id="3.30.420.40">
    <property type="match status" value="1"/>
</dbReference>
<dbReference type="eggNOG" id="COG1070">
    <property type="taxonomic scope" value="Bacteria"/>
</dbReference>
<dbReference type="PATRIC" id="fig|1433287.3.peg.2101"/>
<name>W0QCJ3_9PAST</name>
<dbReference type="HOGENOM" id="CLU_039395_1_1_6"/>
<protein>
    <submittedName>
        <fullName evidence="2">Rhamnulokinase</fullName>
    </submittedName>
</protein>
<evidence type="ECO:0000313" key="2">
    <source>
        <dbReference type="EMBL" id="AHG76624.1"/>
    </source>
</evidence>
<keyword evidence="3" id="KW-1185">Reference proteome</keyword>
<gene>
    <name evidence="2" type="ORF">X808_21060</name>
</gene>
<dbReference type="InterPro" id="IPR043129">
    <property type="entry name" value="ATPase_NBD"/>
</dbReference>
<accession>W0QCJ3</accession>
<dbReference type="KEGG" id="mvi:X808_21060"/>
<dbReference type="GO" id="GO:0016301">
    <property type="term" value="F:kinase activity"/>
    <property type="evidence" value="ECO:0007669"/>
    <property type="project" value="UniProtKB-KW"/>
</dbReference>
<evidence type="ECO:0000259" key="1">
    <source>
        <dbReference type="Pfam" id="PF00370"/>
    </source>
</evidence>
<sequence length="133" mass="14982">MTILNIAAVDLGASSGRVMLASFDTQSHHLSLSEAHRFKNQFIEQNGHFCWDLTYLEQEIIAGLRKILADGNSLHSIGIDTWGVDYVLLDKQGEIVGQTYSYRDHRTNGVMQAVQDELTKAQIYRKTGIQFLP</sequence>
<keyword evidence="2" id="KW-0808">Transferase</keyword>
<keyword evidence="2" id="KW-0418">Kinase</keyword>
<dbReference type="InterPro" id="IPR018484">
    <property type="entry name" value="FGGY_N"/>
</dbReference>
<dbReference type="Pfam" id="PF00370">
    <property type="entry name" value="FGGY_N"/>
    <property type="match status" value="1"/>
</dbReference>
<dbReference type="SUPFAM" id="SSF53067">
    <property type="entry name" value="Actin-like ATPase domain"/>
    <property type="match status" value="1"/>
</dbReference>
<dbReference type="RefSeq" id="WP_025218290.1">
    <property type="nucleotide sequence ID" value="NZ_CP006943.1"/>
</dbReference>
<dbReference type="OrthoDB" id="9761504at2"/>
<feature type="domain" description="Carbohydrate kinase FGGY N-terminal" evidence="1">
    <location>
        <begin position="7"/>
        <end position="130"/>
    </location>
</feature>
<proteinExistence type="predicted"/>
<dbReference type="EMBL" id="CP006943">
    <property type="protein sequence ID" value="AHG76624.1"/>
    <property type="molecule type" value="Genomic_DNA"/>
</dbReference>
<dbReference type="Proteomes" id="UP000066995">
    <property type="component" value="Chromosome"/>
</dbReference>
<evidence type="ECO:0000313" key="3">
    <source>
        <dbReference type="Proteomes" id="UP000066995"/>
    </source>
</evidence>
<dbReference type="STRING" id="1433287.X808_21060"/>
<dbReference type="GO" id="GO:0005975">
    <property type="term" value="P:carbohydrate metabolic process"/>
    <property type="evidence" value="ECO:0007669"/>
    <property type="project" value="InterPro"/>
</dbReference>
<organism evidence="2 3">
    <name type="scientific">Mannheimia varigena USDA-ARS-USMARC-1296</name>
    <dbReference type="NCBI Taxonomy" id="1433287"/>
    <lineage>
        <taxon>Bacteria</taxon>
        <taxon>Pseudomonadati</taxon>
        <taxon>Pseudomonadota</taxon>
        <taxon>Gammaproteobacteria</taxon>
        <taxon>Pasteurellales</taxon>
        <taxon>Pasteurellaceae</taxon>
        <taxon>Mannheimia</taxon>
    </lineage>
</organism>